<dbReference type="AlphaFoldDB" id="A0A0A9F2P2"/>
<accession>A0A0A9F2P2</accession>
<feature type="chain" id="PRO_5002045630" description="Secreted protein" evidence="1">
    <location>
        <begin position="46"/>
        <end position="136"/>
    </location>
</feature>
<organism evidence="2">
    <name type="scientific">Arundo donax</name>
    <name type="common">Giant reed</name>
    <name type="synonym">Donax arundinaceus</name>
    <dbReference type="NCBI Taxonomy" id="35708"/>
    <lineage>
        <taxon>Eukaryota</taxon>
        <taxon>Viridiplantae</taxon>
        <taxon>Streptophyta</taxon>
        <taxon>Embryophyta</taxon>
        <taxon>Tracheophyta</taxon>
        <taxon>Spermatophyta</taxon>
        <taxon>Magnoliopsida</taxon>
        <taxon>Liliopsida</taxon>
        <taxon>Poales</taxon>
        <taxon>Poaceae</taxon>
        <taxon>PACMAD clade</taxon>
        <taxon>Arundinoideae</taxon>
        <taxon>Arundineae</taxon>
        <taxon>Arundo</taxon>
    </lineage>
</organism>
<sequence length="136" mass="14360">MVVVLRLVSHHGYCCCCCCWDCCSCGGSCGCLLLLLLCLLLCIHTLNTCRRTPTCAQNCSTSDSSCFCIRHPTRSAKASICSFCSGVNLVRNRFRRACCPCAAAACADGGPRSSLDDSVVVPPLPLGVPWYGNGGA</sequence>
<evidence type="ECO:0000256" key="1">
    <source>
        <dbReference type="SAM" id="SignalP"/>
    </source>
</evidence>
<name>A0A0A9F2P2_ARUDO</name>
<protein>
    <recommendedName>
        <fullName evidence="3">Secreted protein</fullName>
    </recommendedName>
</protein>
<feature type="signal peptide" evidence="1">
    <location>
        <begin position="1"/>
        <end position="45"/>
    </location>
</feature>
<evidence type="ECO:0000313" key="2">
    <source>
        <dbReference type="EMBL" id="JAE04411.1"/>
    </source>
</evidence>
<keyword evidence="1" id="KW-0732">Signal</keyword>
<reference evidence="2" key="1">
    <citation type="submission" date="2014-09" db="EMBL/GenBank/DDBJ databases">
        <authorList>
            <person name="Magalhaes I.L.F."/>
            <person name="Oliveira U."/>
            <person name="Santos F.R."/>
            <person name="Vidigal T.H.D.A."/>
            <person name="Brescovit A.D."/>
            <person name="Santos A.J."/>
        </authorList>
    </citation>
    <scope>NUCLEOTIDE SEQUENCE</scope>
    <source>
        <tissue evidence="2">Shoot tissue taken approximately 20 cm above the soil surface</tissue>
    </source>
</reference>
<proteinExistence type="predicted"/>
<reference evidence="2" key="2">
    <citation type="journal article" date="2015" name="Data Brief">
        <title>Shoot transcriptome of the giant reed, Arundo donax.</title>
        <authorList>
            <person name="Barrero R.A."/>
            <person name="Guerrero F.D."/>
            <person name="Moolhuijzen P."/>
            <person name="Goolsby J.A."/>
            <person name="Tidwell J."/>
            <person name="Bellgard S.E."/>
            <person name="Bellgard M.I."/>
        </authorList>
    </citation>
    <scope>NUCLEOTIDE SEQUENCE</scope>
    <source>
        <tissue evidence="2">Shoot tissue taken approximately 20 cm above the soil surface</tissue>
    </source>
</reference>
<evidence type="ECO:0008006" key="3">
    <source>
        <dbReference type="Google" id="ProtNLM"/>
    </source>
</evidence>
<dbReference type="EMBL" id="GBRH01193485">
    <property type="protein sequence ID" value="JAE04411.1"/>
    <property type="molecule type" value="Transcribed_RNA"/>
</dbReference>